<dbReference type="RefSeq" id="WP_281779448.1">
    <property type="nucleotide sequence ID" value="NZ_AP027041.1"/>
</dbReference>
<dbReference type="Pfam" id="PF08809">
    <property type="entry name" value="DUF1799"/>
    <property type="match status" value="1"/>
</dbReference>
<sequence length="137" mass="15731">MLGDPHGLPERAGGRTQGKLIGGAQALYWKKPTTEDLGGFDPEDYASPEQQRTSVYYDVDAKDWFFDLWEENWPPLQLYIQLQTQWRVGMAGPYGLDYNVIFHELDRQGLDREAYDEMLAALRVVEEFALKAITKSN</sequence>
<keyword evidence="2" id="KW-1185">Reference proteome</keyword>
<evidence type="ECO:0000313" key="1">
    <source>
        <dbReference type="EMBL" id="BDU17521.1"/>
    </source>
</evidence>
<gene>
    <name evidence="1" type="ORF">LA521A_27220</name>
</gene>
<proteinExistence type="predicted"/>
<name>A0ABN6UME5_9GAMM</name>
<accession>A0ABN6UME5</accession>
<dbReference type="Proteomes" id="UP001317822">
    <property type="component" value="Chromosome"/>
</dbReference>
<dbReference type="InterPro" id="IPR014915">
    <property type="entry name" value="Phage_TLS_TfmB"/>
</dbReference>
<protein>
    <submittedName>
        <fullName evidence="1">DUF1799 domain-containing protein</fullName>
    </submittedName>
</protein>
<dbReference type="EMBL" id="AP027041">
    <property type="protein sequence ID" value="BDU17521.1"/>
    <property type="molecule type" value="Genomic_DNA"/>
</dbReference>
<organism evidence="1 2">
    <name type="scientific">Lysobacter auxotrophicus</name>
    <dbReference type="NCBI Taxonomy" id="2992573"/>
    <lineage>
        <taxon>Bacteria</taxon>
        <taxon>Pseudomonadati</taxon>
        <taxon>Pseudomonadota</taxon>
        <taxon>Gammaproteobacteria</taxon>
        <taxon>Lysobacterales</taxon>
        <taxon>Lysobacteraceae</taxon>
        <taxon>Lysobacter</taxon>
    </lineage>
</organism>
<evidence type="ECO:0000313" key="2">
    <source>
        <dbReference type="Proteomes" id="UP001317822"/>
    </source>
</evidence>
<reference evidence="1 2" key="1">
    <citation type="journal article" date="2023" name="Int. J. Syst. Evol. Microbiol.">
        <title>Physiological and genomic analyses of cobalamin (vitamin B12)-auxotrophy of Lysobacter auxotrophicus sp. nov., a methionine-auxotrophic chitinolytic bacterium isolated from chitin-treated soil.</title>
        <authorList>
            <person name="Saito A."/>
            <person name="Dohra H."/>
            <person name="Hamada M."/>
            <person name="Moriuchi R."/>
            <person name="Kotsuchibashi Y."/>
            <person name="Mori K."/>
        </authorList>
    </citation>
    <scope>NUCLEOTIDE SEQUENCE [LARGE SCALE GENOMIC DNA]</scope>
    <source>
        <strain evidence="1 2">5-21a</strain>
    </source>
</reference>